<name>A0ABT8B8U7_9NEIS</name>
<evidence type="ECO:0000313" key="3">
    <source>
        <dbReference type="Proteomes" id="UP001180081"/>
    </source>
</evidence>
<evidence type="ECO:0000313" key="2">
    <source>
        <dbReference type="EMBL" id="MDN3577904.1"/>
    </source>
</evidence>
<keyword evidence="1" id="KW-0732">Signal</keyword>
<reference evidence="2" key="1">
    <citation type="journal article" date="2014" name="Int. J. Syst. Evol. Microbiol.">
        <title>Complete genome of a new Firmicutes species belonging to the dominant human colonic microbiota ('Ruminococcus bicirculans') reveals two chromosomes and a selective capacity to utilize plant glucans.</title>
        <authorList>
            <consortium name="NISC Comparative Sequencing Program"/>
            <person name="Wegmann U."/>
            <person name="Louis P."/>
            <person name="Goesmann A."/>
            <person name="Henrissat B."/>
            <person name="Duncan S.H."/>
            <person name="Flint H.J."/>
        </authorList>
    </citation>
    <scope>NUCLEOTIDE SEQUENCE</scope>
    <source>
        <strain evidence="2">CECT 7703</strain>
    </source>
</reference>
<proteinExistence type="predicted"/>
<feature type="chain" id="PRO_5046783850" evidence="1">
    <location>
        <begin position="21"/>
        <end position="118"/>
    </location>
</feature>
<feature type="signal peptide" evidence="1">
    <location>
        <begin position="1"/>
        <end position="20"/>
    </location>
</feature>
<comment type="caution">
    <text evidence="2">The sequence shown here is derived from an EMBL/GenBank/DDBJ whole genome shotgun (WGS) entry which is preliminary data.</text>
</comment>
<sequence length="118" mass="11227">MKAAILVASLLAASAGVANAAYTSAPLCTGLATASNSVSGATDGSLFVKNSFQIKCSANTVVNILDDADQVAVCSVSKKGKTKFGGSSEGGAVEAKGTGCTGGAGKCTGDAAVATTGC</sequence>
<accession>A0ABT8B8U7</accession>
<dbReference type="Proteomes" id="UP001180081">
    <property type="component" value="Unassembled WGS sequence"/>
</dbReference>
<reference evidence="2" key="2">
    <citation type="submission" date="2023-06" db="EMBL/GenBank/DDBJ databases">
        <authorList>
            <person name="Lucena T."/>
            <person name="Sun Q."/>
        </authorList>
    </citation>
    <scope>NUCLEOTIDE SEQUENCE</scope>
    <source>
        <strain evidence="2">CECT 7703</strain>
    </source>
</reference>
<gene>
    <name evidence="2" type="ORF">QWZ03_14110</name>
</gene>
<dbReference type="RefSeq" id="WP_290333309.1">
    <property type="nucleotide sequence ID" value="NZ_JAUFPU010000018.1"/>
</dbReference>
<protein>
    <submittedName>
        <fullName evidence="2">Uncharacterized protein</fullName>
    </submittedName>
</protein>
<organism evidence="2 3">
    <name type="scientific">Chitinimonas viridis</name>
    <dbReference type="NCBI Taxonomy" id="664880"/>
    <lineage>
        <taxon>Bacteria</taxon>
        <taxon>Pseudomonadati</taxon>
        <taxon>Pseudomonadota</taxon>
        <taxon>Betaproteobacteria</taxon>
        <taxon>Neisseriales</taxon>
        <taxon>Chitinibacteraceae</taxon>
        <taxon>Chitinimonas</taxon>
    </lineage>
</organism>
<evidence type="ECO:0000256" key="1">
    <source>
        <dbReference type="SAM" id="SignalP"/>
    </source>
</evidence>
<keyword evidence="3" id="KW-1185">Reference proteome</keyword>
<dbReference type="EMBL" id="JAUFPU010000018">
    <property type="protein sequence ID" value="MDN3577904.1"/>
    <property type="molecule type" value="Genomic_DNA"/>
</dbReference>